<dbReference type="AlphaFoldDB" id="A0A1I7ZVM9"/>
<evidence type="ECO:0000313" key="1">
    <source>
        <dbReference type="Proteomes" id="UP000095287"/>
    </source>
</evidence>
<proteinExistence type="predicted"/>
<evidence type="ECO:0000313" key="2">
    <source>
        <dbReference type="WBParaSite" id="L893_g30043.t1"/>
    </source>
</evidence>
<organism evidence="1 2">
    <name type="scientific">Steinernema glaseri</name>
    <dbReference type="NCBI Taxonomy" id="37863"/>
    <lineage>
        <taxon>Eukaryota</taxon>
        <taxon>Metazoa</taxon>
        <taxon>Ecdysozoa</taxon>
        <taxon>Nematoda</taxon>
        <taxon>Chromadorea</taxon>
        <taxon>Rhabditida</taxon>
        <taxon>Tylenchina</taxon>
        <taxon>Panagrolaimomorpha</taxon>
        <taxon>Strongyloidoidea</taxon>
        <taxon>Steinernematidae</taxon>
        <taxon>Steinernema</taxon>
    </lineage>
</organism>
<dbReference type="WBParaSite" id="L893_g30043.t1">
    <property type="protein sequence ID" value="L893_g30043.t1"/>
    <property type="gene ID" value="L893_g30043"/>
</dbReference>
<dbReference type="Proteomes" id="UP000095287">
    <property type="component" value="Unplaced"/>
</dbReference>
<protein>
    <submittedName>
        <fullName evidence="2">Bgal_small_N domain-containing protein</fullName>
    </submittedName>
</protein>
<reference evidence="2" key="1">
    <citation type="submission" date="2016-11" db="UniProtKB">
        <authorList>
            <consortium name="WormBaseParasite"/>
        </authorList>
    </citation>
    <scope>IDENTIFICATION</scope>
</reference>
<keyword evidence="1" id="KW-1185">Reference proteome</keyword>
<accession>A0A1I7ZVM9</accession>
<sequence length="94" mass="10526">MVTVPRLASVPIYRSSAPLLPGLRRLLPYPASEFGGLRALSDRDPWTSDLEISPAAGMVFARLEWEQDGILDRFGTGKLWNYHAFYTTTWNGPS</sequence>
<name>A0A1I7ZVM9_9BILA</name>